<dbReference type="InterPro" id="IPR036188">
    <property type="entry name" value="FAD/NAD-bd_sf"/>
</dbReference>
<dbReference type="EMBL" id="JBCAWK010000002">
    <property type="protein sequence ID" value="KAK8865846.1"/>
    <property type="molecule type" value="Genomic_DNA"/>
</dbReference>
<dbReference type="PANTHER" id="PTHR48105">
    <property type="entry name" value="THIOREDOXIN REDUCTASE 1-RELATED-RELATED"/>
    <property type="match status" value="1"/>
</dbReference>
<dbReference type="GO" id="GO:0097237">
    <property type="term" value="P:cellular response to toxic substance"/>
    <property type="evidence" value="ECO:0007669"/>
    <property type="project" value="UniProtKB-ARBA"/>
</dbReference>
<keyword evidence="3" id="KW-0560">Oxidoreductase</keyword>
<sequence>MTSVNLLVIGGGPAGLSAAAMFSRLRRSCLIYDSGSYRNATTLHSHTISGYEGVDPAIYRQTLRGQLKDWYSEKTEWRKGKIVSLLKVEGGEGGFEAIDEEGREIKAKKVILATGVKDRLPDIPGMAEQWGRRVIHCIFCHGTETAKHPFAFLYTKANAPMNAKMVEKMLTMWTGLDHEPRYILANGIDVDTEEGRKDAGFEKYHDLVQQKGYKYITSAITSVKEDISISTSALEITFGTTHPPISVHSMLVFPEKITPSTDAEPLLTENFLQAPLGAMGIIAPPKPGRWEGTGVPFRIGDDPRTEVRGLFWAGNSGCATGNVTVSVAQGQLAGAMAGDELGHDELMSDIHANHNGVQ</sequence>
<keyword evidence="2" id="KW-0285">Flavoprotein</keyword>
<evidence type="ECO:0000256" key="3">
    <source>
        <dbReference type="ARBA" id="ARBA00023002"/>
    </source>
</evidence>
<evidence type="ECO:0000259" key="4">
    <source>
        <dbReference type="Pfam" id="PF07992"/>
    </source>
</evidence>
<proteinExistence type="inferred from homology"/>
<accession>A0AAW0Z4E3</accession>
<keyword evidence="6" id="KW-1185">Reference proteome</keyword>
<name>A0AAW0Z4E3_9TREE</name>
<evidence type="ECO:0000256" key="1">
    <source>
        <dbReference type="ARBA" id="ARBA00009333"/>
    </source>
</evidence>
<protein>
    <recommendedName>
        <fullName evidence="4">FAD/NAD(P)-binding domain-containing protein</fullName>
    </recommendedName>
</protein>
<evidence type="ECO:0000313" key="6">
    <source>
        <dbReference type="Proteomes" id="UP001388673"/>
    </source>
</evidence>
<dbReference type="SUPFAM" id="SSF51905">
    <property type="entry name" value="FAD/NAD(P)-binding domain"/>
    <property type="match status" value="1"/>
</dbReference>
<dbReference type="Pfam" id="PF07992">
    <property type="entry name" value="Pyr_redox_2"/>
    <property type="match status" value="1"/>
</dbReference>
<dbReference type="GO" id="GO:0016491">
    <property type="term" value="F:oxidoreductase activity"/>
    <property type="evidence" value="ECO:0007669"/>
    <property type="project" value="UniProtKB-KW"/>
</dbReference>
<dbReference type="KEGG" id="kne:92178253"/>
<dbReference type="InterPro" id="IPR023753">
    <property type="entry name" value="FAD/NAD-binding_dom"/>
</dbReference>
<comment type="caution">
    <text evidence="5">The sequence shown here is derived from an EMBL/GenBank/DDBJ whole genome shotgun (WGS) entry which is preliminary data.</text>
</comment>
<dbReference type="PRINTS" id="PR00469">
    <property type="entry name" value="PNDRDTASEII"/>
</dbReference>
<dbReference type="AlphaFoldDB" id="A0AAW0Z4E3"/>
<evidence type="ECO:0000313" key="5">
    <source>
        <dbReference type="EMBL" id="KAK8865846.1"/>
    </source>
</evidence>
<gene>
    <name evidence="5" type="ORF">IAR55_000994</name>
</gene>
<dbReference type="RefSeq" id="XP_066805325.1">
    <property type="nucleotide sequence ID" value="XM_066944124.1"/>
</dbReference>
<evidence type="ECO:0000256" key="2">
    <source>
        <dbReference type="ARBA" id="ARBA00022630"/>
    </source>
</evidence>
<feature type="domain" description="FAD/NAD(P)-binding" evidence="4">
    <location>
        <begin position="5"/>
        <end position="141"/>
    </location>
</feature>
<dbReference type="InterPro" id="IPR050097">
    <property type="entry name" value="Ferredoxin-NADP_redctase_2"/>
</dbReference>
<organism evidence="5 6">
    <name type="scientific">Kwoniella newhampshirensis</name>
    <dbReference type="NCBI Taxonomy" id="1651941"/>
    <lineage>
        <taxon>Eukaryota</taxon>
        <taxon>Fungi</taxon>
        <taxon>Dikarya</taxon>
        <taxon>Basidiomycota</taxon>
        <taxon>Agaricomycotina</taxon>
        <taxon>Tremellomycetes</taxon>
        <taxon>Tremellales</taxon>
        <taxon>Cryptococcaceae</taxon>
        <taxon>Kwoniella</taxon>
    </lineage>
</organism>
<dbReference type="GeneID" id="92178253"/>
<dbReference type="Proteomes" id="UP001388673">
    <property type="component" value="Unassembled WGS sequence"/>
</dbReference>
<dbReference type="Gene3D" id="3.50.50.60">
    <property type="entry name" value="FAD/NAD(P)-binding domain"/>
    <property type="match status" value="2"/>
</dbReference>
<dbReference type="PRINTS" id="PR00368">
    <property type="entry name" value="FADPNR"/>
</dbReference>
<reference evidence="5 6" key="1">
    <citation type="journal article" date="2024" name="bioRxiv">
        <title>Comparative genomics of Cryptococcus and Kwoniella reveals pathogenesis evolution and contrasting karyotype dynamics via intercentromeric recombination or chromosome fusion.</title>
        <authorList>
            <person name="Coelho M.A."/>
            <person name="David-Palma M."/>
            <person name="Shea T."/>
            <person name="Bowers K."/>
            <person name="McGinley-Smith S."/>
            <person name="Mohammad A.W."/>
            <person name="Gnirke A."/>
            <person name="Yurkov A.M."/>
            <person name="Nowrousian M."/>
            <person name="Sun S."/>
            <person name="Cuomo C.A."/>
            <person name="Heitman J."/>
        </authorList>
    </citation>
    <scope>NUCLEOTIDE SEQUENCE [LARGE SCALE GENOMIC DNA]</scope>
    <source>
        <strain evidence="5 6">CBS 13917</strain>
    </source>
</reference>
<comment type="similarity">
    <text evidence="1">Belongs to the class-II pyridine nucleotide-disulfide oxidoreductase family.</text>
</comment>